<evidence type="ECO:0000256" key="3">
    <source>
        <dbReference type="ARBA" id="ARBA00012663"/>
    </source>
</evidence>
<feature type="chain" id="PRO_5039027095" description="beta-N-acetylhexosaminidase" evidence="7">
    <location>
        <begin position="27"/>
        <end position="420"/>
    </location>
</feature>
<dbReference type="Pfam" id="PF00933">
    <property type="entry name" value="Glyco_hydro_3"/>
    <property type="match status" value="1"/>
</dbReference>
<name>A0A4V5LSJ1_9BACL</name>
<evidence type="ECO:0000256" key="7">
    <source>
        <dbReference type="SAM" id="SignalP"/>
    </source>
</evidence>
<evidence type="ECO:0000313" key="9">
    <source>
        <dbReference type="EMBL" id="TJY43339.1"/>
    </source>
</evidence>
<dbReference type="PANTHER" id="PTHR30480:SF13">
    <property type="entry name" value="BETA-HEXOSAMINIDASE"/>
    <property type="match status" value="1"/>
</dbReference>
<feature type="domain" description="Glycoside hydrolase family 3 N-terminal" evidence="8">
    <location>
        <begin position="65"/>
        <end position="386"/>
    </location>
</feature>
<feature type="region of interest" description="Disordered" evidence="6">
    <location>
        <begin position="31"/>
        <end position="57"/>
    </location>
</feature>
<evidence type="ECO:0000313" key="10">
    <source>
        <dbReference type="Proteomes" id="UP000309673"/>
    </source>
</evidence>
<dbReference type="InterPro" id="IPR001764">
    <property type="entry name" value="Glyco_hydro_3_N"/>
</dbReference>
<gene>
    <name evidence="9" type="primary">nagZ</name>
    <name evidence="9" type="ORF">E5161_05470</name>
</gene>
<dbReference type="RefSeq" id="WP_136776703.1">
    <property type="nucleotide sequence ID" value="NZ_SUPK01000002.1"/>
</dbReference>
<feature type="compositionally biased region" description="Pro residues" evidence="6">
    <location>
        <begin position="37"/>
        <end position="51"/>
    </location>
</feature>
<dbReference type="OrthoDB" id="9805821at2"/>
<feature type="signal peptide" evidence="7">
    <location>
        <begin position="1"/>
        <end position="26"/>
    </location>
</feature>
<comment type="catalytic activity">
    <reaction evidence="1">
        <text>Hydrolysis of terminal non-reducing N-acetyl-D-hexosamine residues in N-acetyl-beta-D-hexosaminides.</text>
        <dbReference type="EC" id="3.2.1.52"/>
    </reaction>
</comment>
<evidence type="ECO:0000256" key="2">
    <source>
        <dbReference type="ARBA" id="ARBA00005336"/>
    </source>
</evidence>
<accession>A0A4V5LSJ1</accession>
<dbReference type="AlphaFoldDB" id="A0A4V5LSJ1"/>
<dbReference type="SUPFAM" id="SSF51445">
    <property type="entry name" value="(Trans)glycosidases"/>
    <property type="match status" value="1"/>
</dbReference>
<keyword evidence="10" id="KW-1185">Reference proteome</keyword>
<keyword evidence="7" id="KW-0732">Signal</keyword>
<evidence type="ECO:0000256" key="1">
    <source>
        <dbReference type="ARBA" id="ARBA00001231"/>
    </source>
</evidence>
<protein>
    <recommendedName>
        <fullName evidence="3">beta-N-acetylhexosaminidase</fullName>
        <ecNumber evidence="3">3.2.1.52</ecNumber>
    </recommendedName>
</protein>
<dbReference type="GO" id="GO:0009254">
    <property type="term" value="P:peptidoglycan turnover"/>
    <property type="evidence" value="ECO:0007669"/>
    <property type="project" value="TreeGrafter"/>
</dbReference>
<keyword evidence="4 9" id="KW-0378">Hydrolase</keyword>
<dbReference type="InterPro" id="IPR050226">
    <property type="entry name" value="NagZ_Beta-hexosaminidase"/>
</dbReference>
<sequence>MERNAWKYIVLLSLLLTAGCSWFPGAGNNPDAVSSTTPPPLPSPSPSPSPSPQNDISKQIRSMSLEEKVGQMMLAGVKGTVLDESAKTMIRNDHVGGIILFKENVSGLRASTALINGLKKANAGNPVPLFMSVDQEGGRVTRLPNDFLPMPANAVVGRTKDTGLAEQMGALIAKQLKLLGFNVDFAPVLDVNSNPNNPVIGDRAFGSTATLVKNMGLAEISGLRSGGIIPVVKHFPGHGDTSVDSHLELPVVRKTAAQLEQMEWVPFKAAIDAHIEAVMVAHILFPLIDPDAPASFSKVIIGEQLRGKLGFHGVVITDDFTMGAIADNYGIADAAVRSVQAGTDIILVAHGYDNAHEVYEALLQSVRSGRISESRIDESVARILQLKQKYRLSDKISPIPTPSDLPNDEIRRWLQSVKGR</sequence>
<evidence type="ECO:0000256" key="4">
    <source>
        <dbReference type="ARBA" id="ARBA00022801"/>
    </source>
</evidence>
<dbReference type="Proteomes" id="UP000309673">
    <property type="component" value="Unassembled WGS sequence"/>
</dbReference>
<dbReference type="PROSITE" id="PS51257">
    <property type="entry name" value="PROKAR_LIPOPROTEIN"/>
    <property type="match status" value="1"/>
</dbReference>
<evidence type="ECO:0000256" key="5">
    <source>
        <dbReference type="ARBA" id="ARBA00023295"/>
    </source>
</evidence>
<comment type="similarity">
    <text evidence="2">Belongs to the glycosyl hydrolase 3 family.</text>
</comment>
<dbReference type="InterPro" id="IPR017853">
    <property type="entry name" value="GH"/>
</dbReference>
<dbReference type="EMBL" id="SUPK01000002">
    <property type="protein sequence ID" value="TJY43339.1"/>
    <property type="molecule type" value="Genomic_DNA"/>
</dbReference>
<dbReference type="NCBIfam" id="NF003740">
    <property type="entry name" value="PRK05337.1"/>
    <property type="match status" value="1"/>
</dbReference>
<dbReference type="GO" id="GO:0005975">
    <property type="term" value="P:carbohydrate metabolic process"/>
    <property type="evidence" value="ECO:0007669"/>
    <property type="project" value="InterPro"/>
</dbReference>
<dbReference type="InterPro" id="IPR036962">
    <property type="entry name" value="Glyco_hydro_3_N_sf"/>
</dbReference>
<reference evidence="9 10" key="1">
    <citation type="submission" date="2019-04" db="EMBL/GenBank/DDBJ databases">
        <title>Cohnella sp. nov., isolated from soil.</title>
        <authorList>
            <person name="Kim W."/>
        </authorList>
    </citation>
    <scope>NUCLEOTIDE SEQUENCE [LARGE SCALE GENOMIC DNA]</scope>
    <source>
        <strain evidence="9 10">CAU 1483</strain>
    </source>
</reference>
<comment type="caution">
    <text evidence="9">The sequence shown here is derived from an EMBL/GenBank/DDBJ whole genome shotgun (WGS) entry which is preliminary data.</text>
</comment>
<dbReference type="GO" id="GO:0004563">
    <property type="term" value="F:beta-N-acetylhexosaminidase activity"/>
    <property type="evidence" value="ECO:0007669"/>
    <property type="project" value="UniProtKB-EC"/>
</dbReference>
<dbReference type="Gene3D" id="3.20.20.300">
    <property type="entry name" value="Glycoside hydrolase, family 3, N-terminal domain"/>
    <property type="match status" value="1"/>
</dbReference>
<keyword evidence="5 9" id="KW-0326">Glycosidase</keyword>
<evidence type="ECO:0000259" key="8">
    <source>
        <dbReference type="Pfam" id="PF00933"/>
    </source>
</evidence>
<organism evidence="9 10">
    <name type="scientific">Cohnella pontilimi</name>
    <dbReference type="NCBI Taxonomy" id="2564100"/>
    <lineage>
        <taxon>Bacteria</taxon>
        <taxon>Bacillati</taxon>
        <taxon>Bacillota</taxon>
        <taxon>Bacilli</taxon>
        <taxon>Bacillales</taxon>
        <taxon>Paenibacillaceae</taxon>
        <taxon>Cohnella</taxon>
    </lineage>
</organism>
<dbReference type="EC" id="3.2.1.52" evidence="3"/>
<dbReference type="PANTHER" id="PTHR30480">
    <property type="entry name" value="BETA-HEXOSAMINIDASE-RELATED"/>
    <property type="match status" value="1"/>
</dbReference>
<evidence type="ECO:0000256" key="6">
    <source>
        <dbReference type="SAM" id="MobiDB-lite"/>
    </source>
</evidence>
<proteinExistence type="inferred from homology"/>